<keyword evidence="7" id="KW-0732">Signal</keyword>
<evidence type="ECO:0000313" key="9">
    <source>
        <dbReference type="EMBL" id="GCD76871.1"/>
    </source>
</evidence>
<evidence type="ECO:0000256" key="6">
    <source>
        <dbReference type="RuleBase" id="RU003915"/>
    </source>
</evidence>
<dbReference type="EC" id="5.2.1.8" evidence="6"/>
<evidence type="ECO:0000256" key="1">
    <source>
        <dbReference type="ARBA" id="ARBA00000971"/>
    </source>
</evidence>
<evidence type="ECO:0000256" key="5">
    <source>
        <dbReference type="PROSITE-ProRule" id="PRU00277"/>
    </source>
</evidence>
<dbReference type="RefSeq" id="WP_124396937.1">
    <property type="nucleotide sequence ID" value="NZ_BHZE01000002.1"/>
</dbReference>
<dbReference type="Gene3D" id="3.10.50.40">
    <property type="match status" value="1"/>
</dbReference>
<dbReference type="PANTHER" id="PTHR43811:SF19">
    <property type="entry name" value="39 KDA FK506-BINDING NUCLEAR PROTEIN"/>
    <property type="match status" value="1"/>
</dbReference>
<comment type="caution">
    <text evidence="9">The sequence shown here is derived from an EMBL/GenBank/DDBJ whole genome shotgun (WGS) entry which is preliminary data.</text>
</comment>
<name>A0A401XIQ2_9FLAO</name>
<comment type="similarity">
    <text evidence="2 6">Belongs to the FKBP-type PPIase family.</text>
</comment>
<keyword evidence="10" id="KW-1185">Reference proteome</keyword>
<sequence length="152" mass="17152">MNLYKRFFVLLMGLVFLTMGCSKTDDQDQKDDELIRNYLAQNGLEAIRTNSGLYYLITEQGTGTFPTIDSRVRVVYKGYLLDGTVFDETDPAGLEFDLRGVIAGWQEGLTYFREGGRGKLFIPSKLGYGKQSVGNIPPNSVLIFDIYLLKVR</sequence>
<dbReference type="PROSITE" id="PS50059">
    <property type="entry name" value="FKBP_PPIASE"/>
    <property type="match status" value="1"/>
</dbReference>
<dbReference type="InterPro" id="IPR001179">
    <property type="entry name" value="PPIase_FKBP_dom"/>
</dbReference>
<comment type="catalytic activity">
    <reaction evidence="1 5 6">
        <text>[protein]-peptidylproline (omega=180) = [protein]-peptidylproline (omega=0)</text>
        <dbReference type="Rhea" id="RHEA:16237"/>
        <dbReference type="Rhea" id="RHEA-COMP:10747"/>
        <dbReference type="Rhea" id="RHEA-COMP:10748"/>
        <dbReference type="ChEBI" id="CHEBI:83833"/>
        <dbReference type="ChEBI" id="CHEBI:83834"/>
        <dbReference type="EC" id="5.2.1.8"/>
    </reaction>
</comment>
<accession>A0A401XIQ2</accession>
<dbReference type="EMBL" id="BHZE01000002">
    <property type="protein sequence ID" value="GCD76871.1"/>
    <property type="molecule type" value="Genomic_DNA"/>
</dbReference>
<feature type="signal peptide" evidence="7">
    <location>
        <begin position="1"/>
        <end position="24"/>
    </location>
</feature>
<evidence type="ECO:0000256" key="7">
    <source>
        <dbReference type="SAM" id="SignalP"/>
    </source>
</evidence>
<dbReference type="PROSITE" id="PS51257">
    <property type="entry name" value="PROKAR_LIPOPROTEIN"/>
    <property type="match status" value="1"/>
</dbReference>
<dbReference type="AlphaFoldDB" id="A0A401XIQ2"/>
<gene>
    <name evidence="9" type="ORF">JCM31826_03530</name>
</gene>
<protein>
    <recommendedName>
        <fullName evidence="6">Peptidyl-prolyl cis-trans isomerase</fullName>
        <ecNumber evidence="6">5.2.1.8</ecNumber>
    </recommendedName>
</protein>
<dbReference type="GO" id="GO:0003755">
    <property type="term" value="F:peptidyl-prolyl cis-trans isomerase activity"/>
    <property type="evidence" value="ECO:0007669"/>
    <property type="project" value="UniProtKB-UniRule"/>
</dbReference>
<keyword evidence="3 5" id="KW-0697">Rotamase</keyword>
<keyword evidence="4 5" id="KW-0413">Isomerase</keyword>
<dbReference type="PANTHER" id="PTHR43811">
    <property type="entry name" value="FKBP-TYPE PEPTIDYL-PROLYL CIS-TRANS ISOMERASE FKPA"/>
    <property type="match status" value="1"/>
</dbReference>
<dbReference type="SUPFAM" id="SSF54534">
    <property type="entry name" value="FKBP-like"/>
    <property type="match status" value="1"/>
</dbReference>
<dbReference type="InterPro" id="IPR046357">
    <property type="entry name" value="PPIase_dom_sf"/>
</dbReference>
<evidence type="ECO:0000256" key="3">
    <source>
        <dbReference type="ARBA" id="ARBA00023110"/>
    </source>
</evidence>
<feature type="domain" description="PPIase FKBP-type" evidence="8">
    <location>
        <begin position="69"/>
        <end position="152"/>
    </location>
</feature>
<evidence type="ECO:0000256" key="4">
    <source>
        <dbReference type="ARBA" id="ARBA00023235"/>
    </source>
</evidence>
<organism evidence="9 10">
    <name type="scientific">Thermaurantimonas aggregans</name>
    <dbReference type="NCBI Taxonomy" id="2173829"/>
    <lineage>
        <taxon>Bacteria</taxon>
        <taxon>Pseudomonadati</taxon>
        <taxon>Bacteroidota</taxon>
        <taxon>Flavobacteriia</taxon>
        <taxon>Flavobacteriales</taxon>
        <taxon>Schleiferiaceae</taxon>
        <taxon>Thermaurantimonas</taxon>
    </lineage>
</organism>
<dbReference type="Pfam" id="PF00254">
    <property type="entry name" value="FKBP_C"/>
    <property type="match status" value="1"/>
</dbReference>
<reference evidence="9 10" key="1">
    <citation type="submission" date="2018-11" db="EMBL/GenBank/DDBJ databases">
        <title>Schleiferia aggregans sp. nov., a moderately thermophilic heterotrophic bacterium isolated from microbial mats at a terrestrial hot spring.</title>
        <authorList>
            <person name="Iino T."/>
            <person name="Ohkuma M."/>
            <person name="Haruta S."/>
        </authorList>
    </citation>
    <scope>NUCLEOTIDE SEQUENCE [LARGE SCALE GENOMIC DNA]</scope>
    <source>
        <strain evidence="9 10">LA</strain>
    </source>
</reference>
<evidence type="ECO:0000256" key="2">
    <source>
        <dbReference type="ARBA" id="ARBA00006577"/>
    </source>
</evidence>
<evidence type="ECO:0000313" key="10">
    <source>
        <dbReference type="Proteomes" id="UP000286715"/>
    </source>
</evidence>
<feature type="chain" id="PRO_5019355556" description="Peptidyl-prolyl cis-trans isomerase" evidence="7">
    <location>
        <begin position="25"/>
        <end position="152"/>
    </location>
</feature>
<dbReference type="Proteomes" id="UP000286715">
    <property type="component" value="Unassembled WGS sequence"/>
</dbReference>
<evidence type="ECO:0000259" key="8">
    <source>
        <dbReference type="PROSITE" id="PS50059"/>
    </source>
</evidence>
<dbReference type="OrthoDB" id="9814548at2"/>
<proteinExistence type="inferred from homology"/>